<evidence type="ECO:0008006" key="3">
    <source>
        <dbReference type="Google" id="ProtNLM"/>
    </source>
</evidence>
<evidence type="ECO:0000313" key="2">
    <source>
        <dbReference type="Proteomes" id="UP001059401"/>
    </source>
</evidence>
<dbReference type="EMBL" id="CP038802">
    <property type="protein sequence ID" value="UTY27553.1"/>
    <property type="molecule type" value="Genomic_DNA"/>
</dbReference>
<keyword evidence="2" id="KW-1185">Reference proteome</keyword>
<sequence length="150" mass="16966">MKPNFLEAVKAYAAHLQSQTGSQAVIMPSLLKSEKFHVELNLLPHPVIVGNGRIRLRLRATVYAEIPASDPGINDCLKRSVLLANFFDQADGFTVREQTNEGQAVYGMAYHTSLREDDDLFSDLQETEERSFSYNESWLVELEINSDDFI</sequence>
<evidence type="ECO:0000313" key="1">
    <source>
        <dbReference type="EMBL" id="UTY27553.1"/>
    </source>
</evidence>
<reference evidence="1" key="1">
    <citation type="submission" date="2019-04" db="EMBL/GenBank/DDBJ databases">
        <title>Whole genome sequencing of oral phylogroup 2 treponemes.</title>
        <authorList>
            <person name="Chan Y."/>
            <person name="Zeng H.H."/>
            <person name="Yu X.L."/>
            <person name="Leung W.K."/>
            <person name="Watt R.M."/>
        </authorList>
    </citation>
    <scope>NUCLEOTIDE SEQUENCE</scope>
    <source>
        <strain evidence="1">OMZ 847</strain>
    </source>
</reference>
<accession>A0ABY5HTI5</accession>
<gene>
    <name evidence="1" type="ORF">E4N76_00100</name>
</gene>
<dbReference type="RefSeq" id="WP_255805551.1">
    <property type="nucleotide sequence ID" value="NZ_CP038802.1"/>
</dbReference>
<dbReference type="Proteomes" id="UP001059401">
    <property type="component" value="Chromosome"/>
</dbReference>
<proteinExistence type="predicted"/>
<name>A0ABY5HTI5_9SPIR</name>
<protein>
    <recommendedName>
        <fullName evidence="3">DUF3168 domain-containing protein</fullName>
    </recommendedName>
</protein>
<organism evidence="1 2">
    <name type="scientific">Treponema putidum</name>
    <dbReference type="NCBI Taxonomy" id="221027"/>
    <lineage>
        <taxon>Bacteria</taxon>
        <taxon>Pseudomonadati</taxon>
        <taxon>Spirochaetota</taxon>
        <taxon>Spirochaetia</taxon>
        <taxon>Spirochaetales</taxon>
        <taxon>Treponemataceae</taxon>
        <taxon>Treponema</taxon>
    </lineage>
</organism>